<proteinExistence type="predicted"/>
<dbReference type="EMBL" id="MN739103">
    <property type="protein sequence ID" value="QHS88856.1"/>
    <property type="molecule type" value="Genomic_DNA"/>
</dbReference>
<protein>
    <submittedName>
        <fullName evidence="1">Uncharacterized protein</fullName>
    </submittedName>
</protein>
<dbReference type="AlphaFoldDB" id="A0A6C0B9S5"/>
<organism evidence="1">
    <name type="scientific">viral metagenome</name>
    <dbReference type="NCBI Taxonomy" id="1070528"/>
    <lineage>
        <taxon>unclassified sequences</taxon>
        <taxon>metagenomes</taxon>
        <taxon>organismal metagenomes</taxon>
    </lineage>
</organism>
<sequence length="207" mass="23101">MLLSAKENEAVLKALEAVLNSEFKKEVVLKLENYMGGELTVNPPINEKEYQQKIKDPMEKIFNQVKPKLEKIFKKPITNKVYEPLTDTLYLAVALYGRYGNVYFNSGVPDNGTINANTYENSPLQGNTISGYQTSDGAYTAFNANTLPSQMKVLLNLDPNAVESSVGFFALSYKRDVWRACRKLINDYTGIVGGVLVIGLLNVEKCK</sequence>
<accession>A0A6C0B9S5</accession>
<reference evidence="1" key="1">
    <citation type="journal article" date="2020" name="Nature">
        <title>Giant virus diversity and host interactions through global metagenomics.</title>
        <authorList>
            <person name="Schulz F."/>
            <person name="Roux S."/>
            <person name="Paez-Espino D."/>
            <person name="Jungbluth S."/>
            <person name="Walsh D.A."/>
            <person name="Denef V.J."/>
            <person name="McMahon K.D."/>
            <person name="Konstantinidis K.T."/>
            <person name="Eloe-Fadrosh E.A."/>
            <person name="Kyrpides N.C."/>
            <person name="Woyke T."/>
        </authorList>
    </citation>
    <scope>NUCLEOTIDE SEQUENCE</scope>
    <source>
        <strain evidence="1">GVMAG-M-3300010158-59</strain>
    </source>
</reference>
<evidence type="ECO:0000313" key="1">
    <source>
        <dbReference type="EMBL" id="QHS88856.1"/>
    </source>
</evidence>
<name>A0A6C0B9S5_9ZZZZ</name>